<dbReference type="AlphaFoldDB" id="A0A075HFM0"/>
<dbReference type="Gene3D" id="1.10.1060.10">
    <property type="entry name" value="Alpha-helical ferredoxin"/>
    <property type="match status" value="1"/>
</dbReference>
<dbReference type="PROSITE" id="PS00198">
    <property type="entry name" value="4FE4S_FER_1"/>
    <property type="match status" value="1"/>
</dbReference>
<dbReference type="InterPro" id="IPR004017">
    <property type="entry name" value="Cys_rich_dom"/>
</dbReference>
<dbReference type="GO" id="GO:0005886">
    <property type="term" value="C:plasma membrane"/>
    <property type="evidence" value="ECO:0007669"/>
    <property type="project" value="TreeGrafter"/>
</dbReference>
<dbReference type="Gene3D" id="1.20.810.10">
    <property type="entry name" value="Cytochrome Bc1 Complex, Chain C"/>
    <property type="match status" value="1"/>
</dbReference>
<dbReference type="SUPFAM" id="SSF81648">
    <property type="entry name" value="a domain/subunit of cytochrome bc1 complex (Ubiquinol-cytochrome c reductase)"/>
    <property type="match status" value="1"/>
</dbReference>
<evidence type="ECO:0000256" key="4">
    <source>
        <dbReference type="ARBA" id="ARBA00023002"/>
    </source>
</evidence>
<dbReference type="InterPro" id="IPR009051">
    <property type="entry name" value="Helical_ferredxn"/>
</dbReference>
<feature type="transmembrane region" description="Helical" evidence="7">
    <location>
        <begin position="42"/>
        <end position="62"/>
    </location>
</feature>
<feature type="transmembrane region" description="Helical" evidence="7">
    <location>
        <begin position="252"/>
        <end position="271"/>
    </location>
</feature>
<dbReference type="InterPro" id="IPR051460">
    <property type="entry name" value="HdrC_iron-sulfur_subunit"/>
</dbReference>
<dbReference type="InterPro" id="IPR036150">
    <property type="entry name" value="Cyt_b/b6_C_sf"/>
</dbReference>
<keyword evidence="4" id="KW-0560">Oxidoreductase</keyword>
<keyword evidence="7" id="KW-0812">Transmembrane</keyword>
<keyword evidence="7" id="KW-1133">Transmembrane helix</keyword>
<keyword evidence="7" id="KW-0472">Membrane</keyword>
<feature type="domain" description="4Fe-4S ferredoxin-type" evidence="8">
    <location>
        <begin position="580"/>
        <end position="609"/>
    </location>
</feature>
<feature type="transmembrane region" description="Helical" evidence="7">
    <location>
        <begin position="214"/>
        <end position="232"/>
    </location>
</feature>
<evidence type="ECO:0000256" key="5">
    <source>
        <dbReference type="ARBA" id="ARBA00023004"/>
    </source>
</evidence>
<dbReference type="InterPro" id="IPR017900">
    <property type="entry name" value="4Fe4S_Fe_S_CS"/>
</dbReference>
<dbReference type="EMBL" id="KF900967">
    <property type="protein sequence ID" value="AIF13232.1"/>
    <property type="molecule type" value="Genomic_DNA"/>
</dbReference>
<feature type="transmembrane region" description="Helical" evidence="7">
    <location>
        <begin position="156"/>
        <end position="180"/>
    </location>
</feature>
<name>A0A075HFM0_9EURY</name>
<dbReference type="SUPFAM" id="SSF46548">
    <property type="entry name" value="alpha-helical ferredoxin"/>
    <property type="match status" value="1"/>
</dbReference>
<dbReference type="InterPro" id="IPR027387">
    <property type="entry name" value="Cytb/b6-like_sf"/>
</dbReference>
<dbReference type="GO" id="GO:0009055">
    <property type="term" value="F:electron transfer activity"/>
    <property type="evidence" value="ECO:0007669"/>
    <property type="project" value="InterPro"/>
</dbReference>
<comment type="similarity">
    <text evidence="1">Belongs to the HdrC family.</text>
</comment>
<evidence type="ECO:0000256" key="7">
    <source>
        <dbReference type="SAM" id="Phobius"/>
    </source>
</evidence>
<keyword evidence="2" id="KW-0004">4Fe-4S</keyword>
<proteinExistence type="inferred from homology"/>
<feature type="transmembrane region" description="Helical" evidence="7">
    <location>
        <begin position="123"/>
        <end position="144"/>
    </location>
</feature>
<dbReference type="PANTHER" id="PTHR43255">
    <property type="entry name" value="IRON-SULFUR-BINDING OXIDOREDUCTASE FADF-RELATED-RELATED"/>
    <property type="match status" value="1"/>
</dbReference>
<evidence type="ECO:0000256" key="2">
    <source>
        <dbReference type="ARBA" id="ARBA00022485"/>
    </source>
</evidence>
<accession>A0A075HFM0</accession>
<dbReference type="Pfam" id="PF02754">
    <property type="entry name" value="CCG"/>
    <property type="match status" value="2"/>
</dbReference>
<keyword evidence="5" id="KW-0408">Iron</keyword>
<dbReference type="InterPro" id="IPR017896">
    <property type="entry name" value="4Fe4S_Fe-S-bd"/>
</dbReference>
<dbReference type="GO" id="GO:0046872">
    <property type="term" value="F:metal ion binding"/>
    <property type="evidence" value="ECO:0007669"/>
    <property type="project" value="UniProtKB-KW"/>
</dbReference>
<dbReference type="PROSITE" id="PS51379">
    <property type="entry name" value="4FE4S_FER_2"/>
    <property type="match status" value="1"/>
</dbReference>
<protein>
    <submittedName>
        <fullName evidence="9">Cysteine-rich domain protein</fullName>
    </submittedName>
</protein>
<dbReference type="Pfam" id="PF13183">
    <property type="entry name" value="Fer4_8"/>
    <property type="match status" value="1"/>
</dbReference>
<sequence length="966" mass="106931">MGMLDNFGRIADVYMREKDKLQDGDEERRRTFVGHPLWPHEVLRDSIILAAIMAVLTFYSWLIPPPLHSAADPFAQAGFVFPDWYVLFSYGYLRWGEYLPQFDIPLPDIIGNFFGTPVISWNAGWWGAFLTGFPVGILALPPFLGGRAKRGVEDPWFATAGVIYLAHVWFISVFSINIFLQLYGNNRSDYCKLNSHAGLSCGVREPWLADVFNAVPWILTGILIWIMLFFIAKAYLIKAAGSRVSPKMGRKVALGALVIAVLLSVVSWPMYNGGFWDVGGFGAMDDVDELATLRNQPEDSLLAIHEGHEWSSMEANCLTYGASSGSMLWQDSKFTEDGVERSEYCLLPAENWLNWGIYQPVQDNIIDFADENNHKQTLTTDGAVTGGVNGFTEVYNYAGDSSLSNSYSLNVEDLGVDELTMDLSCTYRASERNAGDHTINVDVTDASGMSIAGFSGDLEEGATCTTKSFDVAPGRYTVTMTVDSTFDSGNATVVVDASSDVSVFQPLLLNPDTGMALDRTNGTELALAGLSASDLSSLLIENPTYHQNPKSLDAKLTYSLFIPPLALGAMIYVLMRSMARGYEYEMNKCYGCDLCDDACPVRLFTGGDKLNIIYNTWNNEDDGVPMYSCLTCTACTNACPQLVDYDSYVDIRRNLVVGGPPAANIPHTVLQAVLAAEAEEDADDDFIPTDEYPINSNVAYYPGCVDYLDQDLVFSHLNKGEMNLGETTTAAFTLFDEMGVDVSYLGRDFMKCCGHDQKWQGMDDVAEKLKTFNKQKLEESGIDTLVSSCAECFRTFAMDYELEGIKVMHTTEYLKEAGFDVELTSSCPKTVTFHDPCRLGRQMDIYDEPRELIESVEGVELVEMEHHHDDALCCGVSSMMSCNEDSRTLRVNRFEEVIETGAEMMITSCPKCVAHFECLKFEGDPSYNFEILDVVSFLARQVDEKNALGQGASEVMQTSATDEVVA</sequence>
<evidence type="ECO:0000256" key="1">
    <source>
        <dbReference type="ARBA" id="ARBA00007097"/>
    </source>
</evidence>
<organism evidence="9">
    <name type="scientific">uncultured marine group II/III euryarchaeote KM3_60_H01</name>
    <dbReference type="NCBI Taxonomy" id="1456470"/>
    <lineage>
        <taxon>Archaea</taxon>
        <taxon>Methanobacteriati</taxon>
        <taxon>Methanobacteriota</taxon>
        <taxon>environmental samples</taxon>
    </lineage>
</organism>
<reference evidence="9" key="1">
    <citation type="journal article" date="2014" name="Genome Biol. Evol.">
        <title>Pangenome evidence for extensive interdomain horizontal transfer affecting lineage core and shell genes in uncultured planktonic thaumarchaeota and euryarchaeota.</title>
        <authorList>
            <person name="Deschamps P."/>
            <person name="Zivanovic Y."/>
            <person name="Moreira D."/>
            <person name="Rodriguez-Valera F."/>
            <person name="Lopez-Garcia P."/>
        </authorList>
    </citation>
    <scope>NUCLEOTIDE SEQUENCE</scope>
</reference>
<dbReference type="PANTHER" id="PTHR43255:SF1">
    <property type="entry name" value="IRON-SULFUR-BINDING OXIDOREDUCTASE FADF-RELATED"/>
    <property type="match status" value="1"/>
</dbReference>
<evidence type="ECO:0000259" key="8">
    <source>
        <dbReference type="PROSITE" id="PS51379"/>
    </source>
</evidence>
<evidence type="ECO:0000313" key="9">
    <source>
        <dbReference type="EMBL" id="AIF13232.1"/>
    </source>
</evidence>
<keyword evidence="6" id="KW-0411">Iron-sulfur</keyword>
<dbReference type="GO" id="GO:0016491">
    <property type="term" value="F:oxidoreductase activity"/>
    <property type="evidence" value="ECO:0007669"/>
    <property type="project" value="UniProtKB-KW"/>
</dbReference>
<evidence type="ECO:0000256" key="3">
    <source>
        <dbReference type="ARBA" id="ARBA00022723"/>
    </source>
</evidence>
<dbReference type="GO" id="GO:0051539">
    <property type="term" value="F:4 iron, 4 sulfur cluster binding"/>
    <property type="evidence" value="ECO:0007669"/>
    <property type="project" value="UniProtKB-KW"/>
</dbReference>
<keyword evidence="3" id="KW-0479">Metal-binding</keyword>
<evidence type="ECO:0000256" key="6">
    <source>
        <dbReference type="ARBA" id="ARBA00023014"/>
    </source>
</evidence>